<organism evidence="2 3">
    <name type="scientific">Hyphomicrobium nitrativorans NL23</name>
    <dbReference type="NCBI Taxonomy" id="1029756"/>
    <lineage>
        <taxon>Bacteria</taxon>
        <taxon>Pseudomonadati</taxon>
        <taxon>Pseudomonadota</taxon>
        <taxon>Alphaproteobacteria</taxon>
        <taxon>Hyphomicrobiales</taxon>
        <taxon>Hyphomicrobiaceae</taxon>
        <taxon>Hyphomicrobium</taxon>
    </lineage>
</organism>
<feature type="transmembrane region" description="Helical" evidence="1">
    <location>
        <begin position="46"/>
        <end position="72"/>
    </location>
</feature>
<keyword evidence="1" id="KW-1133">Transmembrane helix</keyword>
<feature type="transmembrane region" description="Helical" evidence="1">
    <location>
        <begin position="79"/>
        <end position="98"/>
    </location>
</feature>
<keyword evidence="1" id="KW-0812">Transmembrane</keyword>
<evidence type="ECO:0000313" key="2">
    <source>
        <dbReference type="EMBL" id="AHB47308.1"/>
    </source>
</evidence>
<sequence length="143" mass="14646">MFVGIVRFVLGFAAAVLVAGLVQVLFVAGFDGVRTGGPVPIESMGLLILLAATQSAVFAAPFAALAAIVAAWLPTHSRLYFLAAGLVIGLGGFFAQHVGESGPHTILNRYALTAYAVSGLAAGFVYWLAGVQKPSRKAPTSSA</sequence>
<evidence type="ECO:0000313" key="3">
    <source>
        <dbReference type="Proteomes" id="UP000018542"/>
    </source>
</evidence>
<dbReference type="AlphaFoldDB" id="V5S9L3"/>
<feature type="transmembrane region" description="Helical" evidence="1">
    <location>
        <begin position="5"/>
        <end position="26"/>
    </location>
</feature>
<feature type="transmembrane region" description="Helical" evidence="1">
    <location>
        <begin position="110"/>
        <end position="129"/>
    </location>
</feature>
<dbReference type="Proteomes" id="UP000018542">
    <property type="component" value="Chromosome"/>
</dbReference>
<protein>
    <submittedName>
        <fullName evidence="2">Uncharacterized protein</fullName>
    </submittedName>
</protein>
<proteinExistence type="predicted"/>
<dbReference type="EMBL" id="CP006912">
    <property type="protein sequence ID" value="AHB47308.1"/>
    <property type="molecule type" value="Genomic_DNA"/>
</dbReference>
<name>V5S9L3_9HYPH</name>
<keyword evidence="3" id="KW-1185">Reference proteome</keyword>
<dbReference type="KEGG" id="hni:W911_01080"/>
<evidence type="ECO:0000256" key="1">
    <source>
        <dbReference type="SAM" id="Phobius"/>
    </source>
</evidence>
<dbReference type="RefSeq" id="WP_023785658.1">
    <property type="nucleotide sequence ID" value="NC_022997.1"/>
</dbReference>
<dbReference type="PATRIC" id="fig|1029756.8.peg.231"/>
<gene>
    <name evidence="2" type="ORF">W911_01080</name>
</gene>
<dbReference type="STRING" id="1029756.W911_01080"/>
<keyword evidence="1" id="KW-0472">Membrane</keyword>
<dbReference type="OrthoDB" id="7933686at2"/>
<accession>V5S9L3</accession>
<dbReference type="HOGENOM" id="CLU_1803571_0_0_5"/>
<reference evidence="2 3" key="1">
    <citation type="journal article" date="2014" name="Genome Announc.">
        <title>Complete Genome Sequence of Hyphomicrobium nitrativorans Strain NL23, a Denitrifying Bacterium Isolated from Biofilm of a Methanol-Fed Denitrification System Treating Seawater at the Montreal Biodome.</title>
        <authorList>
            <person name="Martineau C."/>
            <person name="Villeneuve C."/>
            <person name="Mauffrey F."/>
            <person name="Villemur R."/>
        </authorList>
    </citation>
    <scope>NUCLEOTIDE SEQUENCE [LARGE SCALE GENOMIC DNA]</scope>
    <source>
        <strain evidence="2">NL23</strain>
    </source>
</reference>